<dbReference type="Gene3D" id="3.40.640.10">
    <property type="entry name" value="Type I PLP-dependent aspartate aminotransferase-like (Major domain)"/>
    <property type="match status" value="1"/>
</dbReference>
<dbReference type="GO" id="GO:0030170">
    <property type="term" value="F:pyridoxal phosphate binding"/>
    <property type="evidence" value="ECO:0007669"/>
    <property type="project" value="InterPro"/>
</dbReference>
<accession>A0A941B7S9</accession>
<sequence length="419" mass="45210">MRGRTDTGPASFPAAKRLRGLAQSDIRRMSRESDRLGAINLGQGICDLPTPTVVAEAAKAAIDADESIYTYPEGHLALRRAIAEKAERYNGLTVAPEGEVVVTVGATGAYTAAVNALLDPGDGILIMEPYYGYHVNAAVVAGLEPHFLTLAAPEFTLTEEALRAAVRPTTRAIVVCTPSNPSGKMFSRTELEAVARVAHDRDLLVISDEIYEYIRYDDCPHLSPATVGGLWPRSVTITGLSKTFSITGWRLGYALAPEPLARAIALVNDLYYVCAPNPLQHGVLAGFALPSGYFDEMRWDYQRKRDRLCDALAAAGMSPIVPKGAYYVLADVSQWGFGTSRGAAMALLEHGGVASVPGSAFYQGATGENLLRFCFAKDDAVVEEACRRIRRFRPRGDLVESDLVEGDLVEADRSQLGGR</sequence>
<proteinExistence type="inferred from homology"/>
<keyword evidence="3 5" id="KW-0808">Transferase</keyword>
<dbReference type="EMBL" id="JAGPYQ010000001">
    <property type="protein sequence ID" value="MBQ0850811.1"/>
    <property type="molecule type" value="Genomic_DNA"/>
</dbReference>
<dbReference type="GO" id="GO:0005737">
    <property type="term" value="C:cytoplasm"/>
    <property type="evidence" value="ECO:0007669"/>
    <property type="project" value="TreeGrafter"/>
</dbReference>
<dbReference type="Proteomes" id="UP000677413">
    <property type="component" value="Unassembled WGS sequence"/>
</dbReference>
<dbReference type="InterPro" id="IPR015424">
    <property type="entry name" value="PyrdxlP-dep_Trfase"/>
</dbReference>
<comment type="caution">
    <text evidence="7">The sequence shown here is derived from an EMBL/GenBank/DDBJ whole genome shotgun (WGS) entry which is preliminary data.</text>
</comment>
<dbReference type="PANTHER" id="PTHR43807">
    <property type="entry name" value="FI04487P"/>
    <property type="match status" value="1"/>
</dbReference>
<keyword evidence="4" id="KW-0663">Pyridoxal phosphate</keyword>
<dbReference type="PROSITE" id="PS00105">
    <property type="entry name" value="AA_TRANSFER_CLASS_1"/>
    <property type="match status" value="1"/>
</dbReference>
<dbReference type="PANTHER" id="PTHR43807:SF20">
    <property type="entry name" value="FI04487P"/>
    <property type="match status" value="1"/>
</dbReference>
<dbReference type="RefSeq" id="WP_210885117.1">
    <property type="nucleotide sequence ID" value="NZ_JAGPYQ010000001.1"/>
</dbReference>
<keyword evidence="2 5" id="KW-0032">Aminotransferase</keyword>
<dbReference type="GO" id="GO:0016212">
    <property type="term" value="F:kynurenine-oxoglutarate transaminase activity"/>
    <property type="evidence" value="ECO:0007669"/>
    <property type="project" value="TreeGrafter"/>
</dbReference>
<keyword evidence="8" id="KW-1185">Reference proteome</keyword>
<dbReference type="Pfam" id="PF00155">
    <property type="entry name" value="Aminotran_1_2"/>
    <property type="match status" value="1"/>
</dbReference>
<dbReference type="Gene3D" id="3.90.1150.10">
    <property type="entry name" value="Aspartate Aminotransferase, domain 1"/>
    <property type="match status" value="1"/>
</dbReference>
<dbReference type="InterPro" id="IPR015421">
    <property type="entry name" value="PyrdxlP-dep_Trfase_major"/>
</dbReference>
<evidence type="ECO:0000256" key="5">
    <source>
        <dbReference type="RuleBase" id="RU000481"/>
    </source>
</evidence>
<dbReference type="EC" id="2.6.1.-" evidence="5"/>
<name>A0A941B7S9_9ACTN</name>
<organism evidence="7 8">
    <name type="scientific">Streptomyces liliiviolaceus</name>
    <dbReference type="NCBI Taxonomy" id="2823109"/>
    <lineage>
        <taxon>Bacteria</taxon>
        <taxon>Bacillati</taxon>
        <taxon>Actinomycetota</taxon>
        <taxon>Actinomycetes</taxon>
        <taxon>Kitasatosporales</taxon>
        <taxon>Streptomycetaceae</taxon>
        <taxon>Streptomyces</taxon>
    </lineage>
</organism>
<evidence type="ECO:0000313" key="7">
    <source>
        <dbReference type="EMBL" id="MBQ0850811.1"/>
    </source>
</evidence>
<dbReference type="InterPro" id="IPR051326">
    <property type="entry name" value="Kynurenine-oxoglutarate_AT"/>
</dbReference>
<dbReference type="InterPro" id="IPR004838">
    <property type="entry name" value="NHTrfase_class1_PyrdxlP-BS"/>
</dbReference>
<evidence type="ECO:0000256" key="1">
    <source>
        <dbReference type="ARBA" id="ARBA00001933"/>
    </source>
</evidence>
<protein>
    <recommendedName>
        <fullName evidence="5">Aminotransferase</fullName>
        <ecNumber evidence="5">2.6.1.-</ecNumber>
    </recommendedName>
</protein>
<feature type="domain" description="Aminotransferase class I/classII large" evidence="6">
    <location>
        <begin position="39"/>
        <end position="389"/>
    </location>
</feature>
<evidence type="ECO:0000256" key="2">
    <source>
        <dbReference type="ARBA" id="ARBA00022576"/>
    </source>
</evidence>
<evidence type="ECO:0000256" key="3">
    <source>
        <dbReference type="ARBA" id="ARBA00022679"/>
    </source>
</evidence>
<dbReference type="AlphaFoldDB" id="A0A941B7S9"/>
<dbReference type="InterPro" id="IPR004839">
    <property type="entry name" value="Aminotransferase_I/II_large"/>
</dbReference>
<gene>
    <name evidence="7" type="ORF">J8N05_21865</name>
</gene>
<dbReference type="SUPFAM" id="SSF53383">
    <property type="entry name" value="PLP-dependent transferases"/>
    <property type="match status" value="1"/>
</dbReference>
<evidence type="ECO:0000259" key="6">
    <source>
        <dbReference type="Pfam" id="PF00155"/>
    </source>
</evidence>
<dbReference type="CDD" id="cd00609">
    <property type="entry name" value="AAT_like"/>
    <property type="match status" value="1"/>
</dbReference>
<comment type="similarity">
    <text evidence="5">Belongs to the class-I pyridoxal-phosphate-dependent aminotransferase family.</text>
</comment>
<comment type="cofactor">
    <cofactor evidence="1 5">
        <name>pyridoxal 5'-phosphate</name>
        <dbReference type="ChEBI" id="CHEBI:597326"/>
    </cofactor>
</comment>
<evidence type="ECO:0000313" key="8">
    <source>
        <dbReference type="Proteomes" id="UP000677413"/>
    </source>
</evidence>
<evidence type="ECO:0000256" key="4">
    <source>
        <dbReference type="ARBA" id="ARBA00022898"/>
    </source>
</evidence>
<reference evidence="7 8" key="1">
    <citation type="submission" date="2021-04" db="EMBL/GenBank/DDBJ databases">
        <authorList>
            <person name="Tang X."/>
            <person name="Zhou X."/>
            <person name="Chen X."/>
            <person name="Cernava T."/>
            <person name="Zhang C."/>
        </authorList>
    </citation>
    <scope>NUCLEOTIDE SEQUENCE [LARGE SCALE GENOMIC DNA]</scope>
    <source>
        <strain evidence="7 8">BH-SS-21</strain>
    </source>
</reference>
<dbReference type="InterPro" id="IPR015422">
    <property type="entry name" value="PyrdxlP-dep_Trfase_small"/>
</dbReference>